<organism evidence="8 9">
    <name type="scientific">Labrys monachus</name>
    <dbReference type="NCBI Taxonomy" id="217067"/>
    <lineage>
        <taxon>Bacteria</taxon>
        <taxon>Pseudomonadati</taxon>
        <taxon>Pseudomonadota</taxon>
        <taxon>Alphaproteobacteria</taxon>
        <taxon>Hyphomicrobiales</taxon>
        <taxon>Xanthobacteraceae</taxon>
        <taxon>Labrys</taxon>
    </lineage>
</organism>
<evidence type="ECO:0000259" key="7">
    <source>
        <dbReference type="Pfam" id="PF04138"/>
    </source>
</evidence>
<evidence type="ECO:0000256" key="5">
    <source>
        <dbReference type="ARBA" id="ARBA00023136"/>
    </source>
</evidence>
<evidence type="ECO:0000256" key="1">
    <source>
        <dbReference type="ARBA" id="ARBA00004141"/>
    </source>
</evidence>
<evidence type="ECO:0000313" key="9">
    <source>
        <dbReference type="Proteomes" id="UP001237448"/>
    </source>
</evidence>
<dbReference type="PANTHER" id="PTHR38459">
    <property type="entry name" value="PROPHAGE BACTOPRENOL-LINKED GLUCOSE TRANSLOCASE HOMOLOG"/>
    <property type="match status" value="1"/>
</dbReference>
<dbReference type="InterPro" id="IPR007267">
    <property type="entry name" value="GtrA_DPMS_TM"/>
</dbReference>
<reference evidence="8 9" key="1">
    <citation type="submission" date="2023-07" db="EMBL/GenBank/DDBJ databases">
        <title>Genomic Encyclopedia of Type Strains, Phase IV (KMG-IV): sequencing the most valuable type-strain genomes for metagenomic binning, comparative biology and taxonomic classification.</title>
        <authorList>
            <person name="Goeker M."/>
        </authorList>
    </citation>
    <scope>NUCLEOTIDE SEQUENCE [LARGE SCALE GENOMIC DNA]</scope>
    <source>
        <strain evidence="8 9">DSM 5896</strain>
    </source>
</reference>
<protein>
    <submittedName>
        <fullName evidence="8">Flippase GtrA</fullName>
    </submittedName>
</protein>
<dbReference type="Pfam" id="PF04138">
    <property type="entry name" value="GtrA_DPMS_TM"/>
    <property type="match status" value="1"/>
</dbReference>
<comment type="similarity">
    <text evidence="2">Belongs to the GtrA family.</text>
</comment>
<dbReference type="Proteomes" id="UP001237448">
    <property type="component" value="Unassembled WGS sequence"/>
</dbReference>
<dbReference type="EMBL" id="JAUSVK010000001">
    <property type="protein sequence ID" value="MDQ0392103.1"/>
    <property type="molecule type" value="Genomic_DNA"/>
</dbReference>
<comment type="caution">
    <text evidence="8">The sequence shown here is derived from an EMBL/GenBank/DDBJ whole genome shotgun (WGS) entry which is preliminary data.</text>
</comment>
<evidence type="ECO:0000256" key="4">
    <source>
        <dbReference type="ARBA" id="ARBA00022989"/>
    </source>
</evidence>
<sequence length="111" mass="11770">MVDAGVLTGLLHLGSDRRLARLASFACALVATWLINRSTTFADRAGALSLAEFIRYAGASSGAAVVNLGVYLALTSGCDVFRREPVIAIAAATGLSMSLNFWSYLRLVFAR</sequence>
<feature type="transmembrane region" description="Helical" evidence="6">
    <location>
        <begin position="56"/>
        <end position="74"/>
    </location>
</feature>
<evidence type="ECO:0000256" key="6">
    <source>
        <dbReference type="SAM" id="Phobius"/>
    </source>
</evidence>
<proteinExistence type="inferred from homology"/>
<keyword evidence="3 6" id="KW-0812">Transmembrane</keyword>
<accession>A0ABU0FD88</accession>
<evidence type="ECO:0000256" key="2">
    <source>
        <dbReference type="ARBA" id="ARBA00009399"/>
    </source>
</evidence>
<feature type="domain" description="GtrA/DPMS transmembrane" evidence="7">
    <location>
        <begin position="1"/>
        <end position="109"/>
    </location>
</feature>
<dbReference type="PANTHER" id="PTHR38459:SF1">
    <property type="entry name" value="PROPHAGE BACTOPRENOL-LINKED GLUCOSE TRANSLOCASE HOMOLOG"/>
    <property type="match status" value="1"/>
</dbReference>
<name>A0ABU0FD88_9HYPH</name>
<comment type="subcellular location">
    <subcellularLocation>
        <location evidence="1">Membrane</location>
        <topology evidence="1">Multi-pass membrane protein</topology>
    </subcellularLocation>
</comment>
<feature type="transmembrane region" description="Helical" evidence="6">
    <location>
        <begin position="19"/>
        <end position="36"/>
    </location>
</feature>
<evidence type="ECO:0000313" key="8">
    <source>
        <dbReference type="EMBL" id="MDQ0392103.1"/>
    </source>
</evidence>
<gene>
    <name evidence="8" type="ORF">J3R73_001895</name>
</gene>
<evidence type="ECO:0000256" key="3">
    <source>
        <dbReference type="ARBA" id="ARBA00022692"/>
    </source>
</evidence>
<keyword evidence="9" id="KW-1185">Reference proteome</keyword>
<dbReference type="InterPro" id="IPR051401">
    <property type="entry name" value="GtrA_CellWall_Glycosyl"/>
</dbReference>
<feature type="transmembrane region" description="Helical" evidence="6">
    <location>
        <begin position="86"/>
        <end position="105"/>
    </location>
</feature>
<keyword evidence="4 6" id="KW-1133">Transmembrane helix</keyword>
<keyword evidence="5 6" id="KW-0472">Membrane</keyword>